<dbReference type="InterPro" id="IPR002893">
    <property type="entry name" value="Znf_MYND"/>
</dbReference>
<evidence type="ECO:0000256" key="5">
    <source>
        <dbReference type="SAM" id="MobiDB-lite"/>
    </source>
</evidence>
<dbReference type="GO" id="GO:0003677">
    <property type="term" value="F:DNA binding"/>
    <property type="evidence" value="ECO:0007669"/>
    <property type="project" value="InterPro"/>
</dbReference>
<evidence type="ECO:0000313" key="8">
    <source>
        <dbReference type="EMBL" id="PRW50954.1"/>
    </source>
</evidence>
<dbReference type="Pfam" id="PF12937">
    <property type="entry name" value="F-box-like"/>
    <property type="match status" value="1"/>
</dbReference>
<sequence>MIAGGQAGAGAATMPTPPVAATVVAAAAAADAPADDDAASSILLLPTEVEHQIFASLPTSDLAACMATCRAWRASGAAPGLWRAACTRRWQHGGPPGGSLSPAEEEQGGWHGVYSRRCQADAQAMELLWELQWPDRRQAAMRQLAQLGFPAIRDALQALVTAAEALRQPSAGLQADSEAAGAAPAAGAAGYLVEERPNAAEWPEMVAAAAAAPCGAAYWARHVQRELCVQHCAAELRRRQLLAAAAVAEYARRNPAAAAAAAAEVGGASAAAGIEELEQQRQAYAREAGSEQLSLSELSLQQLRDIRWRTLEEGALALAQVHRPTAEFNWVRQALDGLGAELRRRIDAAGATTRLDKLRLLNHLLFGPGPPPRHRQFAAIPPPDGYGLEITGNRERYYEPSNSLLDSVLINREGIPISMAVLHAAVGVRAGLPIELLNVPMHVVTAMEEETNEAPSVAGGGGGGSAAPTKRYYIDVFDGGRIMDRAEFGDFLQGLGLPASTGLDAQGMTPQQCWVRMCRNLLHIYREQQEHTLIKAVAPLMACAAGEGTAESMRAEIEVVNACLALEQYEQAAELLRKVGMDMWGLWMLPVVQVPAWCSVEQCEQAAELLRKITDSPYQVQLVGGAGPLQASALQTMLADIQQAAESHQQAQMRVRRRQGPDAERVLFRAGQVMRHKRYHYRGVIVGWDTECRASEEWMQQMGVDRLPGGRAQPFYHVLPDPEDRPGQAATYVAQENIALEPLPALHRSKPGFALHPEAGRYFAALAKDGVLRGAAAGVGAPHQPAADDDRRRCRSQVGCRCMWPTWQPLFDANWRLADSYQAAYQQHCKATEQKPLKGSESMAAMLSSMPSRYRLLQVQDLPSKLALLQQGQLALADREPSELLPVLQTAPHLLGVSASVLQANEHWFTSPPLSLSRSEFLARVRAAPQVFFQNFKEGRMQRKLAFLTEVGGMPLERAVSASQLTYLKSGTTALAGRYFLLTEHNVPVPRHEDGGVALSYAGIGLPTLLRRMRRHDSQGRLLADDDAALAYIQQWLAAWPESESGQRRCTPTMEVALDKLRGVREKLPPEQRCSDMLNLLEALEGLQSAEAELQAAKEEGVPATDARVFKILVGLLRSLALCGSSAHALFGSSKLSNLLKNDMLQPVMAPFTDGQGRTQHAVQVPQEGLAALRPDSAIKMLLAAVEVGRCAASAGPQQAVKVFDMVFTSVWLDTPAPMPENAQATELQLQLEAQRWVPAWPTLRMSLVFSSRAAPVPPLAHILLRDCQQLLSECDHAASQMSPSCAALRAFDILIASNTWAGSDRARVERVTAFLDASIARAVEAGCWLEAVELIHRKLQFFALPPLRPGSGRNRRDRQQARQEAHALLDQARRCLKASKAWLPARFQQESEAHQQRWESTVASLEGGGGGAASAPKPKADMPSCSGCGTPRALHLRKCAQCRVAAYCSTACQVKHWKAGHKEECAQMAAEHAAEAASAD</sequence>
<dbReference type="Pfam" id="PF13369">
    <property type="entry name" value="Transglut_core2"/>
    <property type="match status" value="1"/>
</dbReference>
<name>A0A2P6TNQ3_CHLSO</name>
<dbReference type="EMBL" id="LHPG02000010">
    <property type="protein sequence ID" value="PRW50954.1"/>
    <property type="molecule type" value="Genomic_DNA"/>
</dbReference>
<dbReference type="NCBIfam" id="TIGR02097">
    <property type="entry name" value="yccV"/>
    <property type="match status" value="1"/>
</dbReference>
<evidence type="ECO:0000259" key="6">
    <source>
        <dbReference type="PROSITE" id="PS50181"/>
    </source>
</evidence>
<dbReference type="SUPFAM" id="SSF81383">
    <property type="entry name" value="F-box domain"/>
    <property type="match status" value="1"/>
</dbReference>
<dbReference type="InterPro" id="IPR036047">
    <property type="entry name" value="F-box-like_dom_sf"/>
</dbReference>
<dbReference type="SMART" id="SM00992">
    <property type="entry name" value="YccV-like"/>
    <property type="match status" value="1"/>
</dbReference>
<keyword evidence="1" id="KW-0479">Metal-binding</keyword>
<protein>
    <submittedName>
        <fullName evidence="8">F-box only 21-like</fullName>
    </submittedName>
</protein>
<dbReference type="Proteomes" id="UP000239899">
    <property type="component" value="Unassembled WGS sequence"/>
</dbReference>
<dbReference type="Gene3D" id="1.20.1280.50">
    <property type="match status" value="1"/>
</dbReference>
<accession>A0A2P6TNQ3</accession>
<evidence type="ECO:0000256" key="4">
    <source>
        <dbReference type="PROSITE-ProRule" id="PRU00134"/>
    </source>
</evidence>
<dbReference type="Pfam" id="PF01753">
    <property type="entry name" value="zf-MYND"/>
    <property type="match status" value="1"/>
</dbReference>
<dbReference type="PROSITE" id="PS01360">
    <property type="entry name" value="ZF_MYND_1"/>
    <property type="match status" value="1"/>
</dbReference>
<dbReference type="Gene3D" id="2.30.30.390">
    <property type="entry name" value="Hemimethylated DNA-binding domain"/>
    <property type="match status" value="1"/>
</dbReference>
<feature type="domain" description="MYND-type" evidence="7">
    <location>
        <begin position="1426"/>
        <end position="1466"/>
    </location>
</feature>
<reference evidence="8 9" key="1">
    <citation type="journal article" date="2018" name="Plant J.">
        <title>Genome sequences of Chlorella sorokiniana UTEX 1602 and Micractinium conductrix SAG 241.80: implications to maltose excretion by a green alga.</title>
        <authorList>
            <person name="Arriola M.B."/>
            <person name="Velmurugan N."/>
            <person name="Zhang Y."/>
            <person name="Plunkett M.H."/>
            <person name="Hondzo H."/>
            <person name="Barney B.M."/>
        </authorList>
    </citation>
    <scope>NUCLEOTIDE SEQUENCE [LARGE SCALE GENOMIC DNA]</scope>
    <source>
        <strain evidence="9">UTEX 1602</strain>
    </source>
</reference>
<dbReference type="PROSITE" id="PS50865">
    <property type="entry name" value="ZF_MYND_2"/>
    <property type="match status" value="1"/>
</dbReference>
<dbReference type="InterPro" id="IPR001810">
    <property type="entry name" value="F-box_dom"/>
</dbReference>
<dbReference type="Gene3D" id="1.25.70.10">
    <property type="entry name" value="Transcription termination factor 3, mitochondrial"/>
    <property type="match status" value="1"/>
</dbReference>
<evidence type="ECO:0000259" key="7">
    <source>
        <dbReference type="PROSITE" id="PS50865"/>
    </source>
</evidence>
<keyword evidence="3" id="KW-0862">Zinc</keyword>
<evidence type="ECO:0000256" key="1">
    <source>
        <dbReference type="ARBA" id="ARBA00022723"/>
    </source>
</evidence>
<dbReference type="InterPro" id="IPR011722">
    <property type="entry name" value="Hemimethylated_DNA-bd_dom"/>
</dbReference>
<dbReference type="SMART" id="SM00256">
    <property type="entry name" value="FBOX"/>
    <property type="match status" value="1"/>
</dbReference>
<dbReference type="Gene3D" id="6.10.140.2220">
    <property type="match status" value="1"/>
</dbReference>
<dbReference type="InterPro" id="IPR032698">
    <property type="entry name" value="SirB1_N"/>
</dbReference>
<dbReference type="GO" id="GO:0008270">
    <property type="term" value="F:zinc ion binding"/>
    <property type="evidence" value="ECO:0007669"/>
    <property type="project" value="UniProtKB-KW"/>
</dbReference>
<proteinExistence type="predicted"/>
<dbReference type="InterPro" id="IPR038538">
    <property type="entry name" value="MTERF_sf"/>
</dbReference>
<dbReference type="Pfam" id="PF08755">
    <property type="entry name" value="YccV-like"/>
    <property type="match status" value="1"/>
</dbReference>
<organism evidence="8 9">
    <name type="scientific">Chlorella sorokiniana</name>
    <name type="common">Freshwater green alga</name>
    <dbReference type="NCBI Taxonomy" id="3076"/>
    <lineage>
        <taxon>Eukaryota</taxon>
        <taxon>Viridiplantae</taxon>
        <taxon>Chlorophyta</taxon>
        <taxon>core chlorophytes</taxon>
        <taxon>Trebouxiophyceae</taxon>
        <taxon>Chlorellales</taxon>
        <taxon>Chlorellaceae</taxon>
        <taxon>Chlorella clade</taxon>
        <taxon>Chlorella</taxon>
    </lineage>
</organism>
<evidence type="ECO:0000256" key="2">
    <source>
        <dbReference type="ARBA" id="ARBA00022771"/>
    </source>
</evidence>
<evidence type="ECO:0000256" key="3">
    <source>
        <dbReference type="ARBA" id="ARBA00022833"/>
    </source>
</evidence>
<evidence type="ECO:0000313" key="9">
    <source>
        <dbReference type="Proteomes" id="UP000239899"/>
    </source>
</evidence>
<dbReference type="PANTHER" id="PTHR31350:SF31">
    <property type="entry name" value="F-BOX DOMAIN-CONTAINING PROTEIN"/>
    <property type="match status" value="1"/>
</dbReference>
<comment type="caution">
    <text evidence="8">The sequence shown here is derived from an EMBL/GenBank/DDBJ whole genome shotgun (WGS) entry which is preliminary data.</text>
</comment>
<dbReference type="InterPro" id="IPR036623">
    <property type="entry name" value="Hemimethylated_DNA-bd_sf"/>
</dbReference>
<dbReference type="PANTHER" id="PTHR31350">
    <property type="entry name" value="SI:DKEY-261L7.2"/>
    <property type="match status" value="1"/>
</dbReference>
<feature type="domain" description="F-box" evidence="6">
    <location>
        <begin position="39"/>
        <end position="85"/>
    </location>
</feature>
<feature type="region of interest" description="Disordered" evidence="5">
    <location>
        <begin position="1394"/>
        <end position="1422"/>
    </location>
</feature>
<dbReference type="PROSITE" id="PS50181">
    <property type="entry name" value="FBOX"/>
    <property type="match status" value="1"/>
</dbReference>
<keyword evidence="9" id="KW-1185">Reference proteome</keyword>
<dbReference type="STRING" id="3076.A0A2P6TNQ3"/>
<dbReference type="SUPFAM" id="SSF141255">
    <property type="entry name" value="YccV-like"/>
    <property type="match status" value="1"/>
</dbReference>
<keyword evidence="2 4" id="KW-0863">Zinc-finger</keyword>
<dbReference type="SUPFAM" id="SSF144232">
    <property type="entry name" value="HIT/MYND zinc finger-like"/>
    <property type="match status" value="1"/>
</dbReference>
<gene>
    <name evidence="8" type="ORF">C2E21_5413</name>
</gene>
<dbReference type="OrthoDB" id="2012412at2759"/>